<comment type="caution">
    <text evidence="7">The sequence shown here is derived from an EMBL/GenBank/DDBJ whole genome shotgun (WGS) entry which is preliminary data.</text>
</comment>
<organism evidence="7 8">
    <name type="scientific">Actinomadura macrotermitis</name>
    <dbReference type="NCBI Taxonomy" id="2585200"/>
    <lineage>
        <taxon>Bacteria</taxon>
        <taxon>Bacillati</taxon>
        <taxon>Actinomycetota</taxon>
        <taxon>Actinomycetes</taxon>
        <taxon>Streptosporangiales</taxon>
        <taxon>Thermomonosporaceae</taxon>
        <taxon>Actinomadura</taxon>
    </lineage>
</organism>
<evidence type="ECO:0000256" key="3">
    <source>
        <dbReference type="ARBA" id="ARBA00023239"/>
    </source>
</evidence>
<dbReference type="RefSeq" id="WP_153531607.1">
    <property type="nucleotide sequence ID" value="NZ_WEGH01000001.1"/>
</dbReference>
<feature type="domain" description="Aconitase A/isopropylmalate dehydratase small subunit swivel" evidence="6">
    <location>
        <begin position="58"/>
        <end position="104"/>
    </location>
</feature>
<keyword evidence="8" id="KW-1185">Reference proteome</keyword>
<evidence type="ECO:0000256" key="5">
    <source>
        <dbReference type="ARBA" id="ARBA00033368"/>
    </source>
</evidence>
<dbReference type="PANTHER" id="PTHR43345">
    <property type="entry name" value="3-ISOPROPYLMALATE DEHYDRATASE SMALL SUBUNIT 2-RELATED-RELATED"/>
    <property type="match status" value="1"/>
</dbReference>
<dbReference type="EMBL" id="WEGH01000001">
    <property type="protein sequence ID" value="MQY03728.1"/>
    <property type="molecule type" value="Genomic_DNA"/>
</dbReference>
<dbReference type="PANTHER" id="PTHR43345:SF2">
    <property type="entry name" value="3-ISOPROPYLMALATE DEHYDRATASE SMALL SUBUNIT 1"/>
    <property type="match status" value="1"/>
</dbReference>
<dbReference type="InterPro" id="IPR015928">
    <property type="entry name" value="Aconitase/3IPM_dehydase_swvl"/>
</dbReference>
<keyword evidence="3 7" id="KW-0456">Lyase</keyword>
<gene>
    <name evidence="7" type="primary">leuD_2</name>
    <name evidence="7" type="ORF">ACRB68_17730</name>
</gene>
<evidence type="ECO:0000256" key="4">
    <source>
        <dbReference type="ARBA" id="ARBA00031631"/>
    </source>
</evidence>
<dbReference type="InterPro" id="IPR000573">
    <property type="entry name" value="AconitaseA/IPMdHydase_ssu_swvl"/>
</dbReference>
<dbReference type="Pfam" id="PF00694">
    <property type="entry name" value="Aconitase_C"/>
    <property type="match status" value="1"/>
</dbReference>
<dbReference type="InterPro" id="IPR011827">
    <property type="entry name" value="LeuD_type2/HacB/DmdB"/>
</dbReference>
<dbReference type="NCBIfam" id="TIGR02087">
    <property type="entry name" value="LEUD_arch"/>
    <property type="match status" value="1"/>
</dbReference>
<dbReference type="GO" id="GO:0016836">
    <property type="term" value="F:hydro-lyase activity"/>
    <property type="evidence" value="ECO:0007669"/>
    <property type="project" value="InterPro"/>
</dbReference>
<dbReference type="AlphaFoldDB" id="A0A7K0BRB3"/>
<protein>
    <recommendedName>
        <fullName evidence="2">3-isopropylmalate dehydratase small subunit</fullName>
    </recommendedName>
    <alternativeName>
        <fullName evidence="4">Alpha-IPM isomerase</fullName>
    </alternativeName>
    <alternativeName>
        <fullName evidence="5">Isopropylmalate isomerase</fullName>
    </alternativeName>
</protein>
<dbReference type="Proteomes" id="UP000487268">
    <property type="component" value="Unassembled WGS sequence"/>
</dbReference>
<evidence type="ECO:0000256" key="2">
    <source>
        <dbReference type="ARBA" id="ARBA00017233"/>
    </source>
</evidence>
<evidence type="ECO:0000313" key="7">
    <source>
        <dbReference type="EMBL" id="MQY03728.1"/>
    </source>
</evidence>
<reference evidence="7 8" key="1">
    <citation type="submission" date="2019-10" db="EMBL/GenBank/DDBJ databases">
        <title>Actinomadura rubteroloni sp. nov. and Actinomadura macrotermitis sp. nov., isolated from the gut of fungus growing-termite Macrotermes natalensis.</title>
        <authorList>
            <person name="Benndorf R."/>
            <person name="Martin K."/>
            <person name="Kuefner M."/>
            <person name="De Beer W."/>
            <person name="Kaster A.-K."/>
            <person name="Vollmers J."/>
            <person name="Poulsen M."/>
            <person name="Beemelmanns C."/>
        </authorList>
    </citation>
    <scope>NUCLEOTIDE SEQUENCE [LARGE SCALE GENOMIC DNA]</scope>
    <source>
        <strain evidence="7 8">RB68</strain>
    </source>
</reference>
<sequence length="168" mass="18076">MKVEIPGRCWKLGTNIDTDTLFPGRFMTLGGATAQGALRGLAATYPEMAERFTAGDAFVAGENFGCGSSREYAATAVRDIGVPVVIAHSFARIFYRNSFNVGLPLLEYRGGTPIPEEGPLIADLATGQITHMPSGQVYAGVPVDPYLLDLLADGGLMARLRERLQVRR</sequence>
<dbReference type="Gene3D" id="3.20.19.10">
    <property type="entry name" value="Aconitase, domain 4"/>
    <property type="match status" value="1"/>
</dbReference>
<proteinExistence type="inferred from homology"/>
<dbReference type="InterPro" id="IPR050075">
    <property type="entry name" value="LeuD"/>
</dbReference>
<dbReference type="OrthoDB" id="9777465at2"/>
<comment type="similarity">
    <text evidence="1">Belongs to the LeuD family. LeuD type 2 subfamily.</text>
</comment>
<dbReference type="SUPFAM" id="SSF52016">
    <property type="entry name" value="LeuD/IlvD-like"/>
    <property type="match status" value="1"/>
</dbReference>
<evidence type="ECO:0000313" key="8">
    <source>
        <dbReference type="Proteomes" id="UP000487268"/>
    </source>
</evidence>
<accession>A0A7K0BRB3</accession>
<name>A0A7K0BRB3_9ACTN</name>
<evidence type="ECO:0000259" key="6">
    <source>
        <dbReference type="Pfam" id="PF00694"/>
    </source>
</evidence>
<evidence type="ECO:0000256" key="1">
    <source>
        <dbReference type="ARBA" id="ARBA00009869"/>
    </source>
</evidence>